<feature type="domain" description="OmpA-like" evidence="6">
    <location>
        <begin position="290"/>
        <end position="406"/>
    </location>
</feature>
<dbReference type="PANTHER" id="PTHR30329">
    <property type="entry name" value="STATOR ELEMENT OF FLAGELLAR MOTOR COMPLEX"/>
    <property type="match status" value="1"/>
</dbReference>
<feature type="compositionally biased region" description="Low complexity" evidence="5">
    <location>
        <begin position="189"/>
        <end position="215"/>
    </location>
</feature>
<evidence type="ECO:0000259" key="6">
    <source>
        <dbReference type="PROSITE" id="PS51123"/>
    </source>
</evidence>
<dbReference type="Gene3D" id="3.30.1330.60">
    <property type="entry name" value="OmpA-like domain"/>
    <property type="match status" value="1"/>
</dbReference>
<dbReference type="CDD" id="cd07185">
    <property type="entry name" value="OmpA_C-like"/>
    <property type="match status" value="1"/>
</dbReference>
<dbReference type="InterPro" id="IPR013784">
    <property type="entry name" value="Carb-bd-like_fold"/>
</dbReference>
<dbReference type="GO" id="GO:0009279">
    <property type="term" value="C:cell outer membrane"/>
    <property type="evidence" value="ECO:0007669"/>
    <property type="project" value="UniProtKB-SubCell"/>
</dbReference>
<accession>A0AA88FLK9</accession>
<gene>
    <name evidence="7" type="ORF">F0P96_01910</name>
</gene>
<evidence type="ECO:0000256" key="4">
    <source>
        <dbReference type="PROSITE-ProRule" id="PRU00473"/>
    </source>
</evidence>
<keyword evidence="8" id="KW-1185">Reference proteome</keyword>
<dbReference type="Pfam" id="PF13620">
    <property type="entry name" value="CarboxypepD_reg"/>
    <property type="match status" value="1"/>
</dbReference>
<evidence type="ECO:0000256" key="2">
    <source>
        <dbReference type="ARBA" id="ARBA00023136"/>
    </source>
</evidence>
<dbReference type="EMBL" id="VTWU01000001">
    <property type="protein sequence ID" value="KAA9339398.1"/>
    <property type="molecule type" value="Genomic_DNA"/>
</dbReference>
<keyword evidence="2 4" id="KW-0472">Membrane</keyword>
<comment type="caution">
    <text evidence="7">The sequence shown here is derived from an EMBL/GenBank/DDBJ whole genome shotgun (WGS) entry which is preliminary data.</text>
</comment>
<feature type="region of interest" description="Disordered" evidence="5">
    <location>
        <begin position="174"/>
        <end position="236"/>
    </location>
</feature>
<dbReference type="InterPro" id="IPR006665">
    <property type="entry name" value="OmpA-like"/>
</dbReference>
<dbReference type="PANTHER" id="PTHR30329:SF21">
    <property type="entry name" value="LIPOPROTEIN YIAD-RELATED"/>
    <property type="match status" value="1"/>
</dbReference>
<proteinExistence type="predicted"/>
<evidence type="ECO:0000313" key="7">
    <source>
        <dbReference type="EMBL" id="KAA9339398.1"/>
    </source>
</evidence>
<protein>
    <submittedName>
        <fullName evidence="7">OmpA family protein</fullName>
    </submittedName>
</protein>
<comment type="subcellular location">
    <subcellularLocation>
        <location evidence="1">Cell outer membrane</location>
    </subcellularLocation>
</comment>
<evidence type="ECO:0000256" key="5">
    <source>
        <dbReference type="SAM" id="MobiDB-lite"/>
    </source>
</evidence>
<name>A0AA88FLK9_9BACT</name>
<evidence type="ECO:0000313" key="8">
    <source>
        <dbReference type="Proteomes" id="UP000326380"/>
    </source>
</evidence>
<keyword evidence="3" id="KW-0998">Cell outer membrane</keyword>
<dbReference type="SUPFAM" id="SSF49452">
    <property type="entry name" value="Starch-binding domain-like"/>
    <property type="match status" value="1"/>
</dbReference>
<dbReference type="GO" id="GO:0030246">
    <property type="term" value="F:carbohydrate binding"/>
    <property type="evidence" value="ECO:0007669"/>
    <property type="project" value="InterPro"/>
</dbReference>
<organism evidence="7 8">
    <name type="scientific">Hymenobacter busanensis</name>
    <dbReference type="NCBI Taxonomy" id="2607656"/>
    <lineage>
        <taxon>Bacteria</taxon>
        <taxon>Pseudomonadati</taxon>
        <taxon>Bacteroidota</taxon>
        <taxon>Cytophagia</taxon>
        <taxon>Cytophagales</taxon>
        <taxon>Hymenobacteraceae</taxon>
        <taxon>Hymenobacter</taxon>
    </lineage>
</organism>
<evidence type="ECO:0000256" key="1">
    <source>
        <dbReference type="ARBA" id="ARBA00004442"/>
    </source>
</evidence>
<dbReference type="Proteomes" id="UP000326380">
    <property type="component" value="Unassembled WGS sequence"/>
</dbReference>
<dbReference type="PROSITE" id="PS51123">
    <property type="entry name" value="OMPA_2"/>
    <property type="match status" value="1"/>
</dbReference>
<dbReference type="InterPro" id="IPR006664">
    <property type="entry name" value="OMP_bac"/>
</dbReference>
<dbReference type="InterPro" id="IPR036737">
    <property type="entry name" value="OmpA-like_sf"/>
</dbReference>
<dbReference type="AlphaFoldDB" id="A0AA88FLK9"/>
<sequence>MMLFKYCRFRCFFSSISMSRTLPSLILILTAWLVGLGHATQAQTANASINGTVGTEDKLALSGVSITVAHLPSGARQAVLTDANGSFAIKNLLIGGPYVVQVSQPGYKMQFVNDVFLSADKPSTFAFVLRRPEAVATTKTHSGRAKSSFAPLRGGASRPLVASAPAVVPATATASTAPAPAPAPEKRAAAAPAETVAAPSAVASKPEATASAPAPRARRPYTPRKPTKGNAPAVSGHYDAKSGNYIYDTGAPTTIKLASGGVIEGVGVNSTENLLHRFITDAQAKVDTADLTQGWINFDRVYFDAGKATLTKESVGQLRNIAAIMRAYPATRIKIGGYSDSTGTYKVNKLLSDARAQAAWATLVEMGVSPRRMDARGYGPRYGIAPNTTEEGRAMNRRLSVKVLAK</sequence>
<dbReference type="Gene3D" id="2.60.40.1120">
    <property type="entry name" value="Carboxypeptidase-like, regulatory domain"/>
    <property type="match status" value="1"/>
</dbReference>
<dbReference type="PRINTS" id="PR01021">
    <property type="entry name" value="OMPADOMAIN"/>
</dbReference>
<dbReference type="Pfam" id="PF00691">
    <property type="entry name" value="OmpA"/>
    <property type="match status" value="1"/>
</dbReference>
<evidence type="ECO:0000256" key="3">
    <source>
        <dbReference type="ARBA" id="ARBA00023237"/>
    </source>
</evidence>
<feature type="compositionally biased region" description="Basic residues" evidence="5">
    <location>
        <begin position="216"/>
        <end position="227"/>
    </location>
</feature>
<reference evidence="7 8" key="1">
    <citation type="submission" date="2019-09" db="EMBL/GenBank/DDBJ databases">
        <title>Genome sequence of Hymenobacter sp. M3.</title>
        <authorList>
            <person name="Srinivasan S."/>
        </authorList>
    </citation>
    <scope>NUCLEOTIDE SEQUENCE [LARGE SCALE GENOMIC DNA]</scope>
    <source>
        <strain evidence="7 8">M3</strain>
    </source>
</reference>
<dbReference type="SUPFAM" id="SSF103088">
    <property type="entry name" value="OmpA-like"/>
    <property type="match status" value="1"/>
</dbReference>
<dbReference type="InterPro" id="IPR050330">
    <property type="entry name" value="Bact_OuterMem_StrucFunc"/>
</dbReference>